<gene>
    <name evidence="2" type="ORF">T552_01916</name>
</gene>
<protein>
    <recommendedName>
        <fullName evidence="1">Transcription factor TFIIIC triple barrel domain-containing protein</fullName>
    </recommendedName>
</protein>
<organism evidence="2 3">
    <name type="scientific">Pneumocystis carinii (strain B80)</name>
    <name type="common">Rat pneumocystis pneumonia agent</name>
    <name type="synonym">Pneumocystis carinii f. sp. carinii</name>
    <dbReference type="NCBI Taxonomy" id="1408658"/>
    <lineage>
        <taxon>Eukaryota</taxon>
        <taxon>Fungi</taxon>
        <taxon>Dikarya</taxon>
        <taxon>Ascomycota</taxon>
        <taxon>Taphrinomycotina</taxon>
        <taxon>Pneumocystomycetes</taxon>
        <taxon>Pneumocystaceae</taxon>
        <taxon>Pneumocystis</taxon>
    </lineage>
</organism>
<keyword evidence="3" id="KW-1185">Reference proteome</keyword>
<sequence>MDPSDEFVIIDLKNPCFKKNSRGFPEGPVQLKALESNTPFLQWGGHIYQGRWENMIGTELVFDESGQWLGQGRRRLVMERVQLISKH</sequence>
<dbReference type="RefSeq" id="XP_018225763.1">
    <property type="nucleotide sequence ID" value="XM_018370477.1"/>
</dbReference>
<evidence type="ECO:0000313" key="3">
    <source>
        <dbReference type="Proteomes" id="UP000054454"/>
    </source>
</evidence>
<dbReference type="OrthoDB" id="1877767at2759"/>
<comment type="caution">
    <text evidence="2">The sequence shown here is derived from an EMBL/GenBank/DDBJ whole genome shotgun (WGS) entry which is preliminary data.</text>
</comment>
<dbReference type="EMBL" id="LFVZ01000008">
    <property type="protein sequence ID" value="KTW28054.1"/>
    <property type="molecule type" value="Genomic_DNA"/>
</dbReference>
<evidence type="ECO:0000313" key="2">
    <source>
        <dbReference type="EMBL" id="KTW28054.1"/>
    </source>
</evidence>
<proteinExistence type="predicted"/>
<dbReference type="Gene3D" id="2.60.40.4370">
    <property type="match status" value="1"/>
</dbReference>
<feature type="domain" description="Transcription factor TFIIIC triple barrel" evidence="1">
    <location>
        <begin position="6"/>
        <end position="82"/>
    </location>
</feature>
<dbReference type="InterPro" id="IPR019481">
    <property type="entry name" value="TFIIIC_triple_barrel"/>
</dbReference>
<dbReference type="GeneID" id="28936680"/>
<dbReference type="VEuPathDB" id="FungiDB:T552_01916"/>
<dbReference type="Proteomes" id="UP000054454">
    <property type="component" value="Unassembled WGS sequence"/>
</dbReference>
<accession>A0A0W4ZI45</accession>
<reference evidence="3" key="1">
    <citation type="journal article" date="2016" name="Nat. Commun.">
        <title>Genome analysis of three Pneumocystis species reveals adaptation mechanisms to life exclusively in mammalian hosts.</title>
        <authorList>
            <person name="Ma L."/>
            <person name="Chen Z."/>
            <person name="Huang D.W."/>
            <person name="Kutty G."/>
            <person name="Ishihara M."/>
            <person name="Wang H."/>
            <person name="Abouelleil A."/>
            <person name="Bishop L."/>
            <person name="Davey E."/>
            <person name="Deng R."/>
            <person name="Deng X."/>
            <person name="Fan L."/>
            <person name="Fantoni G."/>
            <person name="Fitzgerald M."/>
            <person name="Gogineni E."/>
            <person name="Goldberg J.M."/>
            <person name="Handley G."/>
            <person name="Hu X."/>
            <person name="Huber C."/>
            <person name="Jiao X."/>
            <person name="Jones K."/>
            <person name="Levin J.Z."/>
            <person name="Liu Y."/>
            <person name="Macdonald P."/>
            <person name="Melnikov A."/>
            <person name="Raley C."/>
            <person name="Sassi M."/>
            <person name="Sherman B.T."/>
            <person name="Song X."/>
            <person name="Sykes S."/>
            <person name="Tran B."/>
            <person name="Walsh L."/>
            <person name="Xia Y."/>
            <person name="Yang J."/>
            <person name="Young S."/>
            <person name="Zeng Q."/>
            <person name="Zheng X."/>
            <person name="Stephens R."/>
            <person name="Nusbaum C."/>
            <person name="Birren B.W."/>
            <person name="Azadi P."/>
            <person name="Lempicki R.A."/>
            <person name="Cuomo C.A."/>
            <person name="Kovacs J.A."/>
        </authorList>
    </citation>
    <scope>NUCLEOTIDE SEQUENCE [LARGE SCALE GENOMIC DNA]</scope>
    <source>
        <strain evidence="3">B80</strain>
    </source>
</reference>
<dbReference type="Pfam" id="PF10419">
    <property type="entry name" value="TFIIIC_sub6"/>
    <property type="match status" value="1"/>
</dbReference>
<dbReference type="AlphaFoldDB" id="A0A0W4ZI45"/>
<name>A0A0W4ZI45_PNEC8</name>
<evidence type="ECO:0000259" key="1">
    <source>
        <dbReference type="Pfam" id="PF10419"/>
    </source>
</evidence>